<comment type="similarity">
    <text evidence="2">Belongs to the glycosyltransferase 28 family.</text>
</comment>
<feature type="domain" description="Diacylglycerol glucosyltransferase N-terminal" evidence="6">
    <location>
        <begin position="18"/>
        <end position="181"/>
    </location>
</feature>
<dbReference type="InterPro" id="IPR050519">
    <property type="entry name" value="Glycosyltransf_28_UgtP"/>
</dbReference>
<feature type="domain" description="Glycosyl transferase family 28 C-terminal" evidence="5">
    <location>
        <begin position="206"/>
        <end position="351"/>
    </location>
</feature>
<dbReference type="PANTHER" id="PTHR43025">
    <property type="entry name" value="MONOGALACTOSYLDIACYLGLYCEROL SYNTHASE"/>
    <property type="match status" value="1"/>
</dbReference>
<evidence type="ECO:0000256" key="2">
    <source>
        <dbReference type="ARBA" id="ARBA00006962"/>
    </source>
</evidence>
<comment type="caution">
    <text evidence="7">The sequence shown here is derived from an EMBL/GenBank/DDBJ whole genome shotgun (WGS) entry which is preliminary data.</text>
</comment>
<dbReference type="RefSeq" id="WP_171686507.1">
    <property type="nucleotide sequence ID" value="NZ_WHNZ01000064.1"/>
</dbReference>
<dbReference type="Proteomes" id="UP000618579">
    <property type="component" value="Unassembled WGS sequence"/>
</dbReference>
<accession>A0ABX1ZV24</accession>
<name>A0ABX1ZV24_9BACL</name>
<evidence type="ECO:0000256" key="3">
    <source>
        <dbReference type="ARBA" id="ARBA00022676"/>
    </source>
</evidence>
<evidence type="ECO:0000256" key="4">
    <source>
        <dbReference type="ARBA" id="ARBA00022679"/>
    </source>
</evidence>
<proteinExistence type="inferred from homology"/>
<dbReference type="SUPFAM" id="SSF53756">
    <property type="entry name" value="UDP-Glycosyltransferase/glycogen phosphorylase"/>
    <property type="match status" value="1"/>
</dbReference>
<organism evidence="7 8">
    <name type="scientific">Paenibacillus planticolens</name>
    <dbReference type="NCBI Taxonomy" id="2654976"/>
    <lineage>
        <taxon>Bacteria</taxon>
        <taxon>Bacillati</taxon>
        <taxon>Bacillota</taxon>
        <taxon>Bacilli</taxon>
        <taxon>Bacillales</taxon>
        <taxon>Paenibacillaceae</taxon>
        <taxon>Paenibacillus</taxon>
    </lineage>
</organism>
<evidence type="ECO:0000259" key="6">
    <source>
        <dbReference type="Pfam" id="PF06925"/>
    </source>
</evidence>
<dbReference type="EMBL" id="WHNZ01000064">
    <property type="protein sequence ID" value="NOV03698.1"/>
    <property type="molecule type" value="Genomic_DNA"/>
</dbReference>
<evidence type="ECO:0000313" key="8">
    <source>
        <dbReference type="Proteomes" id="UP000618579"/>
    </source>
</evidence>
<keyword evidence="8" id="KW-1185">Reference proteome</keyword>
<reference evidence="7 8" key="1">
    <citation type="submission" date="2019-10" db="EMBL/GenBank/DDBJ databases">
        <title>Description of Paenibacillus pedi sp. nov.</title>
        <authorList>
            <person name="Carlier A."/>
            <person name="Qi S."/>
        </authorList>
    </citation>
    <scope>NUCLEOTIDE SEQUENCE [LARGE SCALE GENOMIC DNA]</scope>
    <source>
        <strain evidence="7 8">LMG 31457</strain>
    </source>
</reference>
<evidence type="ECO:0000313" key="7">
    <source>
        <dbReference type="EMBL" id="NOV03698.1"/>
    </source>
</evidence>
<protein>
    <submittedName>
        <fullName evidence="7">Glycosyltransferase</fullName>
    </submittedName>
</protein>
<evidence type="ECO:0000256" key="1">
    <source>
        <dbReference type="ARBA" id="ARBA00004370"/>
    </source>
</evidence>
<gene>
    <name evidence="7" type="ORF">GC097_27190</name>
</gene>
<dbReference type="Pfam" id="PF04101">
    <property type="entry name" value="Glyco_tran_28_C"/>
    <property type="match status" value="1"/>
</dbReference>
<keyword evidence="4" id="KW-0808">Transferase</keyword>
<keyword evidence="3" id="KW-0328">Glycosyltransferase</keyword>
<dbReference type="Pfam" id="PF06925">
    <property type="entry name" value="MGDG_synth"/>
    <property type="match status" value="1"/>
</dbReference>
<sequence>MKSNERILILTASYGDGHIQAARSLKHSFERRGILQVQIMDLMKEAHPLLDKVTKTLYINSMLISQYGLDYYGWSYYFTKDAEFHVGWGRYLNNLGQNKLRQTIQQMRPCAVISTFPFGAVPELCRQLGIPTFAVVTDFTLHARWKHPDIDKYYVAAYELKEQLMASSISSDRIEVSGIPIRKAFYESGRMDSSPFSSLTNNHRKTILILAGSYGVLRSNDEIIDVVKNVTDSQVAVVCGRNRKLEHKLRLKYEGEPNVHIYGFVDNIHQLMMISSCIITKAGGLTLSEVLCLQVPIFIYKPFAGQEKENAAFFSKKSAAYVSRNMKEMAFQIERFFSDPHYAVEMKRQMQLLHKEAADDFITQDILSSIKQPQMVLQ</sequence>
<dbReference type="Gene3D" id="3.40.50.2000">
    <property type="entry name" value="Glycogen Phosphorylase B"/>
    <property type="match status" value="1"/>
</dbReference>
<comment type="subcellular location">
    <subcellularLocation>
        <location evidence="1">Membrane</location>
    </subcellularLocation>
</comment>
<dbReference type="InterPro" id="IPR007235">
    <property type="entry name" value="Glyco_trans_28_C"/>
</dbReference>
<dbReference type="PANTHER" id="PTHR43025:SF3">
    <property type="entry name" value="MONOGALACTOSYLDIACYLGLYCEROL SYNTHASE 1, CHLOROPLASTIC"/>
    <property type="match status" value="1"/>
</dbReference>
<evidence type="ECO:0000259" key="5">
    <source>
        <dbReference type="Pfam" id="PF04101"/>
    </source>
</evidence>
<dbReference type="InterPro" id="IPR009695">
    <property type="entry name" value="Diacylglyc_glucosyltr_N"/>
</dbReference>